<comment type="caution">
    <text evidence="4">The sequence shown here is derived from an EMBL/GenBank/DDBJ whole genome shotgun (WGS) entry which is preliminary data.</text>
</comment>
<dbReference type="InterPro" id="IPR015157">
    <property type="entry name" value="TMA7"/>
</dbReference>
<dbReference type="PANTHER" id="PTHR28632">
    <property type="entry name" value="TRANSLATION MACHINERY-ASSOCIATED PROTEIN 7"/>
    <property type="match status" value="1"/>
</dbReference>
<accession>A0AAU9TB38</accession>
<evidence type="ECO:0000256" key="2">
    <source>
        <dbReference type="ARBA" id="ARBA00031894"/>
    </source>
</evidence>
<evidence type="ECO:0000313" key="5">
    <source>
        <dbReference type="Proteomes" id="UP001153954"/>
    </source>
</evidence>
<proteinExistence type="predicted"/>
<dbReference type="Proteomes" id="UP001153954">
    <property type="component" value="Unassembled WGS sequence"/>
</dbReference>
<dbReference type="Pfam" id="PF09072">
    <property type="entry name" value="TMA7"/>
    <property type="match status" value="1"/>
</dbReference>
<evidence type="ECO:0000256" key="3">
    <source>
        <dbReference type="SAM" id="MobiDB-lite"/>
    </source>
</evidence>
<organism evidence="4 5">
    <name type="scientific">Euphydryas editha</name>
    <name type="common">Edith's checkerspot</name>
    <dbReference type="NCBI Taxonomy" id="104508"/>
    <lineage>
        <taxon>Eukaryota</taxon>
        <taxon>Metazoa</taxon>
        <taxon>Ecdysozoa</taxon>
        <taxon>Arthropoda</taxon>
        <taxon>Hexapoda</taxon>
        <taxon>Insecta</taxon>
        <taxon>Pterygota</taxon>
        <taxon>Neoptera</taxon>
        <taxon>Endopterygota</taxon>
        <taxon>Lepidoptera</taxon>
        <taxon>Glossata</taxon>
        <taxon>Ditrysia</taxon>
        <taxon>Papilionoidea</taxon>
        <taxon>Nymphalidae</taxon>
        <taxon>Nymphalinae</taxon>
        <taxon>Euphydryas</taxon>
    </lineage>
</organism>
<dbReference type="AlphaFoldDB" id="A0AAU9TB38"/>
<evidence type="ECO:0000256" key="1">
    <source>
        <dbReference type="ARBA" id="ARBA00015581"/>
    </source>
</evidence>
<gene>
    <name evidence="4" type="ORF">EEDITHA_LOCUS748</name>
</gene>
<dbReference type="EMBL" id="CAKOGL010000002">
    <property type="protein sequence ID" value="CAH2084148.1"/>
    <property type="molecule type" value="Genomic_DNA"/>
</dbReference>
<reference evidence="4" key="1">
    <citation type="submission" date="2022-03" db="EMBL/GenBank/DDBJ databases">
        <authorList>
            <person name="Tunstrom K."/>
        </authorList>
    </citation>
    <scope>NUCLEOTIDE SEQUENCE</scope>
</reference>
<protein>
    <recommendedName>
        <fullName evidence="1">Translation machinery-associated protein 7 homolog</fullName>
    </recommendedName>
    <alternativeName>
        <fullName evidence="2">Coiled-coil domain-containing protein 72 homolog</fullName>
    </alternativeName>
</protein>
<feature type="compositionally biased region" description="Basic and acidic residues" evidence="3">
    <location>
        <begin position="27"/>
        <end position="45"/>
    </location>
</feature>
<sequence>MSGREGGKKKPLKAPKKASRELDDDDLALKQKLKEQQKALEEAKAKASQKGPLMNTKNCISQQQSKTNITNETYRDYKEKHIPKQELSPLNNNEFDIQIEISDTIGNNNDKNDAEDIKVNNESKMYDYDSKYPLLTFEDSLTDNTVASLKEFDKILDNYNYKTNNNLNTLNTIDPLLSFDELDLVINDIKSDVLNVVEEKNHFSDELLTETDILSINKSIDSKAEGNLEIFVENNAEPYFIDRNNINICNNSSNKSREINADVIENKFKLDEPTISPKTTNKILTNTESYIISDHNYAINIRNNGNNPDENILINNNEKDSDISINEINKNYNNIDASNAKTPFPNESAQYRDILVTHKDTYLEEAGKENKSTVIEIMSSDEEDSRNITQNINKCDIISISSEEDTKEKDSGQNIDSDCSGYHSSDFEFIDENEAKKVGYYYNNDNKFVIKEHDLQNLIISDYFDTLVSKDEKNLKGDHIIPEGDNFVNLFNRNYTPIFNYGIESKTVNTGVSMNIDNVGFHNRMYRESPEMDATVRQEASDCERKIQLMYPYENMRKRRRRY</sequence>
<name>A0AAU9TB38_EUPED</name>
<keyword evidence="5" id="KW-1185">Reference proteome</keyword>
<feature type="region of interest" description="Disordered" evidence="3">
    <location>
        <begin position="1"/>
        <end position="54"/>
    </location>
</feature>
<evidence type="ECO:0000313" key="4">
    <source>
        <dbReference type="EMBL" id="CAH2084148.1"/>
    </source>
</evidence>